<name>A0A8B7YW44_ACAPL</name>
<keyword evidence="3" id="KW-0472">Membrane</keyword>
<evidence type="ECO:0000256" key="3">
    <source>
        <dbReference type="SAM" id="Phobius"/>
    </source>
</evidence>
<dbReference type="Pfam" id="PF13410">
    <property type="entry name" value="GST_C_2"/>
    <property type="match status" value="1"/>
</dbReference>
<keyword evidence="3" id="KW-1133">Transmembrane helix</keyword>
<accession>A0A8B7YW44</accession>
<keyword evidence="3" id="KW-0812">Transmembrane</keyword>
<evidence type="ECO:0000259" key="5">
    <source>
        <dbReference type="PROSITE" id="PS50405"/>
    </source>
</evidence>
<dbReference type="PANTHER" id="PTHR44188">
    <property type="entry name" value="GDAP1, ISOFORM A"/>
    <property type="match status" value="1"/>
</dbReference>
<keyword evidence="2" id="KW-0175">Coiled coil</keyword>
<dbReference type="Pfam" id="PF13417">
    <property type="entry name" value="GST_N_3"/>
    <property type="match status" value="1"/>
</dbReference>
<feature type="coiled-coil region" evidence="2">
    <location>
        <begin position="177"/>
        <end position="204"/>
    </location>
</feature>
<evidence type="ECO:0000313" key="7">
    <source>
        <dbReference type="RefSeq" id="XP_022097532.1"/>
    </source>
</evidence>
<dbReference type="GO" id="GO:0008053">
    <property type="term" value="P:mitochondrial fusion"/>
    <property type="evidence" value="ECO:0007669"/>
    <property type="project" value="TreeGrafter"/>
</dbReference>
<dbReference type="PANTHER" id="PTHR44188:SF1">
    <property type="entry name" value="GDAP1, ISOFORM A"/>
    <property type="match status" value="1"/>
</dbReference>
<dbReference type="Gene3D" id="1.20.1050.10">
    <property type="match status" value="1"/>
</dbReference>
<evidence type="ECO:0000259" key="4">
    <source>
        <dbReference type="PROSITE" id="PS50404"/>
    </source>
</evidence>
<organism evidence="6 8">
    <name type="scientific">Acanthaster planci</name>
    <name type="common">Crown-of-thorns starfish</name>
    <dbReference type="NCBI Taxonomy" id="133434"/>
    <lineage>
        <taxon>Eukaryota</taxon>
        <taxon>Metazoa</taxon>
        <taxon>Echinodermata</taxon>
        <taxon>Eleutherozoa</taxon>
        <taxon>Asterozoa</taxon>
        <taxon>Asteroidea</taxon>
        <taxon>Valvatacea</taxon>
        <taxon>Valvatida</taxon>
        <taxon>Acanthasteridae</taxon>
        <taxon>Acanthaster</taxon>
    </lineage>
</organism>
<dbReference type="OMA" id="LKTWCFV"/>
<dbReference type="SUPFAM" id="SSF47616">
    <property type="entry name" value="GST C-terminal domain-like"/>
    <property type="match status" value="1"/>
</dbReference>
<gene>
    <name evidence="7 8" type="primary">LOC110983000</name>
</gene>
<feature type="domain" description="GST N-terminal" evidence="4">
    <location>
        <begin position="1"/>
        <end position="83"/>
    </location>
</feature>
<dbReference type="Proteomes" id="UP000694845">
    <property type="component" value="Unplaced"/>
</dbReference>
<dbReference type="InterPro" id="IPR010987">
    <property type="entry name" value="Glutathione-S-Trfase_C-like"/>
</dbReference>
<dbReference type="GeneID" id="110983000"/>
<evidence type="ECO:0000256" key="1">
    <source>
        <dbReference type="ARBA" id="ARBA00007409"/>
    </source>
</evidence>
<dbReference type="GO" id="GO:0005741">
    <property type="term" value="C:mitochondrial outer membrane"/>
    <property type="evidence" value="ECO:0007669"/>
    <property type="project" value="TreeGrafter"/>
</dbReference>
<comment type="similarity">
    <text evidence="1">Belongs to the GST superfamily.</text>
</comment>
<evidence type="ECO:0000313" key="6">
    <source>
        <dbReference type="Proteomes" id="UP000694845"/>
    </source>
</evidence>
<dbReference type="GO" id="GO:0000266">
    <property type="term" value="P:mitochondrial fission"/>
    <property type="evidence" value="ECO:0007669"/>
    <property type="project" value="TreeGrafter"/>
</dbReference>
<feature type="transmembrane region" description="Helical" evidence="3">
    <location>
        <begin position="292"/>
        <end position="312"/>
    </location>
</feature>
<dbReference type="SFLD" id="SFLDS00019">
    <property type="entry name" value="Glutathione_Transferase_(cytos"/>
    <property type="match status" value="1"/>
</dbReference>
<dbReference type="PROSITE" id="PS50404">
    <property type="entry name" value="GST_NTER"/>
    <property type="match status" value="1"/>
</dbReference>
<dbReference type="GO" id="GO:0006626">
    <property type="term" value="P:protein targeting to mitochondrion"/>
    <property type="evidence" value="ECO:0007669"/>
    <property type="project" value="TreeGrafter"/>
</dbReference>
<evidence type="ECO:0000256" key="2">
    <source>
        <dbReference type="SAM" id="Coils"/>
    </source>
</evidence>
<dbReference type="RefSeq" id="XP_022097532.1">
    <property type="nucleotide sequence ID" value="XM_022241840.1"/>
</dbReference>
<dbReference type="SFLD" id="SFLDG00358">
    <property type="entry name" value="Main_(cytGST)"/>
    <property type="match status" value="1"/>
</dbReference>
<dbReference type="KEGG" id="aplc:110983000"/>
<dbReference type="InterPro" id="IPR040079">
    <property type="entry name" value="Glutathione_S-Trfase"/>
</dbReference>
<dbReference type="InterPro" id="IPR036282">
    <property type="entry name" value="Glutathione-S-Trfase_C_sf"/>
</dbReference>
<dbReference type="InterPro" id="IPR036249">
    <property type="entry name" value="Thioredoxin-like_sf"/>
</dbReference>
<dbReference type="OrthoDB" id="249703at2759"/>
<reference evidence="7 8" key="1">
    <citation type="submission" date="2025-04" db="UniProtKB">
        <authorList>
            <consortium name="RefSeq"/>
        </authorList>
    </citation>
    <scope>IDENTIFICATION</scope>
</reference>
<dbReference type="SUPFAM" id="SSF52833">
    <property type="entry name" value="Thioredoxin-like"/>
    <property type="match status" value="1"/>
</dbReference>
<dbReference type="Gene3D" id="3.40.30.10">
    <property type="entry name" value="Glutaredoxin"/>
    <property type="match status" value="1"/>
</dbReference>
<protein>
    <submittedName>
        <fullName evidence="7 8">Ganglioside-induced differentiation-associated protein 1-like</fullName>
    </submittedName>
</protein>
<sequence length="315" mass="36363">MALTLYHHPGSFFSQRVRFAFAEKNVKYRSVEVELHAEENLEPWYVRINPLMTIPGLAVEGGTKFIDSEAIIGFTDQITPNLPLLFLDEKSPEGQKCHRFLQLFKTFDVQVISIGTLINPKFTKGFKHHRRAATFENAFTSRINKAKRYSEQYKDLRYEYLNKATALSQRLQQFKDEEVLRDNIDAAERALTEVEAELAKASDEHGDVPLDEQPWLCGQQFTVGDIYLATLLHRLLLIGYSHFWLGGKLPNVERYYQRVLQRDSFRKSCLYANSPFWGFMAPLIRYKVKQALPWLLGAAAIAMGATGVYIYLRKK</sequence>
<dbReference type="CDD" id="cd00570">
    <property type="entry name" value="GST_N_family"/>
    <property type="match status" value="1"/>
</dbReference>
<keyword evidence="6" id="KW-1185">Reference proteome</keyword>
<proteinExistence type="inferred from homology"/>
<feature type="domain" description="GST C-terminal" evidence="5">
    <location>
        <begin position="139"/>
        <end position="276"/>
    </location>
</feature>
<dbReference type="AlphaFoldDB" id="A0A8B7YW44"/>
<evidence type="ECO:0000313" key="8">
    <source>
        <dbReference type="RefSeq" id="XP_022097534.1"/>
    </source>
</evidence>
<dbReference type="InterPro" id="IPR004045">
    <property type="entry name" value="Glutathione_S-Trfase_N"/>
</dbReference>
<dbReference type="PROSITE" id="PS50405">
    <property type="entry name" value="GST_CTER"/>
    <property type="match status" value="1"/>
</dbReference>
<dbReference type="RefSeq" id="XP_022097534.1">
    <property type="nucleotide sequence ID" value="XM_022241842.1"/>
</dbReference>